<feature type="repeat" description="ANK" evidence="3">
    <location>
        <begin position="449"/>
        <end position="475"/>
    </location>
</feature>
<dbReference type="Pfam" id="PF12796">
    <property type="entry name" value="Ank_2"/>
    <property type="match status" value="1"/>
</dbReference>
<evidence type="ECO:0000313" key="5">
    <source>
        <dbReference type="Proteomes" id="UP000042958"/>
    </source>
</evidence>
<name>A0A0F7VEC2_PENBI</name>
<gene>
    <name evidence="4" type="ORF">PMG11_04923</name>
</gene>
<dbReference type="OrthoDB" id="1577640at2759"/>
<dbReference type="InterPro" id="IPR036770">
    <property type="entry name" value="Ankyrin_rpt-contain_sf"/>
</dbReference>
<dbReference type="AlphaFoldDB" id="A0A0F7VEC2"/>
<protein>
    <submittedName>
        <fullName evidence="4">Uncharacterized protein</fullName>
    </submittedName>
</protein>
<keyword evidence="5" id="KW-1185">Reference proteome</keyword>
<evidence type="ECO:0000313" key="4">
    <source>
        <dbReference type="EMBL" id="CEO60289.1"/>
    </source>
</evidence>
<accession>A0A0F7VEC2</accession>
<keyword evidence="1" id="KW-0677">Repeat</keyword>
<dbReference type="SUPFAM" id="SSF48403">
    <property type="entry name" value="Ankyrin repeat"/>
    <property type="match status" value="2"/>
</dbReference>
<proteinExistence type="predicted"/>
<feature type="repeat" description="ANK" evidence="3">
    <location>
        <begin position="127"/>
        <end position="159"/>
    </location>
</feature>
<dbReference type="PANTHER" id="PTHR24198:SF165">
    <property type="entry name" value="ANKYRIN REPEAT-CONTAINING PROTEIN-RELATED"/>
    <property type="match status" value="1"/>
</dbReference>
<keyword evidence="2 3" id="KW-0040">ANK repeat</keyword>
<feature type="repeat" description="ANK" evidence="3">
    <location>
        <begin position="160"/>
        <end position="192"/>
    </location>
</feature>
<dbReference type="Proteomes" id="UP000042958">
    <property type="component" value="Unassembled WGS sequence"/>
</dbReference>
<dbReference type="PROSITE" id="PS50088">
    <property type="entry name" value="ANK_REPEAT"/>
    <property type="match status" value="4"/>
</dbReference>
<organism evidence="4 5">
    <name type="scientific">Penicillium brasilianum</name>
    <dbReference type="NCBI Taxonomy" id="104259"/>
    <lineage>
        <taxon>Eukaryota</taxon>
        <taxon>Fungi</taxon>
        <taxon>Dikarya</taxon>
        <taxon>Ascomycota</taxon>
        <taxon>Pezizomycotina</taxon>
        <taxon>Eurotiomycetes</taxon>
        <taxon>Eurotiomycetidae</taxon>
        <taxon>Eurotiales</taxon>
        <taxon>Aspergillaceae</taxon>
        <taxon>Penicillium</taxon>
    </lineage>
</organism>
<evidence type="ECO:0000256" key="1">
    <source>
        <dbReference type="ARBA" id="ARBA00022737"/>
    </source>
</evidence>
<feature type="repeat" description="ANK" evidence="3">
    <location>
        <begin position="94"/>
        <end position="126"/>
    </location>
</feature>
<evidence type="ECO:0000256" key="2">
    <source>
        <dbReference type="ARBA" id="ARBA00023043"/>
    </source>
</evidence>
<evidence type="ECO:0000256" key="3">
    <source>
        <dbReference type="PROSITE-ProRule" id="PRU00023"/>
    </source>
</evidence>
<dbReference type="EMBL" id="CDHK01000004">
    <property type="protein sequence ID" value="CEO60289.1"/>
    <property type="molecule type" value="Genomic_DNA"/>
</dbReference>
<reference evidence="5" key="1">
    <citation type="journal article" date="2015" name="Genome Announc.">
        <title>Draft genome sequence of the fungus Penicillium brasilianum MG11.</title>
        <authorList>
            <person name="Horn F."/>
            <person name="Linde J."/>
            <person name="Mattern D.J."/>
            <person name="Walther G."/>
            <person name="Guthke R."/>
            <person name="Brakhage A.A."/>
            <person name="Valiante V."/>
        </authorList>
    </citation>
    <scope>NUCLEOTIDE SEQUENCE [LARGE SCALE GENOMIC DNA]</scope>
    <source>
        <strain evidence="5">MG11</strain>
    </source>
</reference>
<dbReference type="InterPro" id="IPR002110">
    <property type="entry name" value="Ankyrin_rpt"/>
</dbReference>
<dbReference type="PRINTS" id="PR01415">
    <property type="entry name" value="ANKYRIN"/>
</dbReference>
<sequence length="475" mass="53690">MALTSLPPELLQMIARYITDNREGRLPRASTLNNIYALARTCRATYRQLCWSLYRYDADRGHSFALVWAAVTNNPQTVRLSLAGGGNTQATNQHGQSPLWLAARRGHREIVEILLDYGADIEIRNPVGLTPLMIAAREGQCEIIMVLLARGANHAAQTRNHSTPLLWAIRAGMIDAVKILIEHGAQLPEPKTTPWRRWALAAYCAGPDRWDDVPEIQRLMESSHDGNQNKLLLENPLRHAIQYQFLPLSTFFLDQCITPMGDLGSFFGSCPANEAVHDKSSYGIERFWERGNVRRQWYYFGRPEEKPIWWAVFHGEEQIVEKMLKRGAEVNSVTHWSTRKEPRNLISLALVRGYYGIVELLLDYGADPNYRFRDGSLLTRVLRLGNERLVMKVLLRLKSLGALNITNGGSLLAIAIGKQNAILVKMLLEFGVNPDAEVFYQRGTESSRRFKSPLSMAIQIGHQDSVDTLLEYGAL</sequence>
<dbReference type="PANTHER" id="PTHR24198">
    <property type="entry name" value="ANKYRIN REPEAT AND PROTEIN KINASE DOMAIN-CONTAINING PROTEIN"/>
    <property type="match status" value="1"/>
</dbReference>
<dbReference type="STRING" id="104259.A0A0F7VEC2"/>
<dbReference type="Gene3D" id="1.25.40.20">
    <property type="entry name" value="Ankyrin repeat-containing domain"/>
    <property type="match status" value="2"/>
</dbReference>
<dbReference type="PROSITE" id="PS50297">
    <property type="entry name" value="ANK_REP_REGION"/>
    <property type="match status" value="4"/>
</dbReference>
<dbReference type="SMART" id="SM00248">
    <property type="entry name" value="ANK"/>
    <property type="match status" value="7"/>
</dbReference>